<sequence>MNGLLKRMLAPVHEALAGLQEAAEDNRRQGNNLICKGVVKSAPGGTRVVVRIGENTTPPIQFLVPAAGVTSHYRCPSPGEIAIVLNFGTGDNFDSCVALCGLCSDSFPFPTDNPDEVMTAYGEKAYTKVDIPSGKLTIHAAGGVEFVGTPEVKNTEGEIADKVRAMSLDRVIYDTHDHPGDSGGKTGAANQKQGG</sequence>
<dbReference type="EMBL" id="CP133838">
    <property type="protein sequence ID" value="WMY72722.1"/>
    <property type="molecule type" value="Genomic_DNA"/>
</dbReference>
<evidence type="ECO:0000313" key="3">
    <source>
        <dbReference type="Proteomes" id="UP001246690"/>
    </source>
</evidence>
<dbReference type="RefSeq" id="WP_309874843.1">
    <property type="nucleotide sequence ID" value="NZ_CP133838.1"/>
</dbReference>
<keyword evidence="3" id="KW-1185">Reference proteome</keyword>
<gene>
    <name evidence="2" type="ORF">RHD99_14700</name>
</gene>
<protein>
    <recommendedName>
        <fullName evidence="4">Phage baseplate assembly protein V</fullName>
    </recommendedName>
</protein>
<evidence type="ECO:0000313" key="2">
    <source>
        <dbReference type="EMBL" id="WMY72722.1"/>
    </source>
</evidence>
<name>A0ABY9S5D4_9ENTR</name>
<evidence type="ECO:0000256" key="1">
    <source>
        <dbReference type="SAM" id="MobiDB-lite"/>
    </source>
</evidence>
<accession>A0ABY9S5D4</accession>
<evidence type="ECO:0008006" key="4">
    <source>
        <dbReference type="Google" id="ProtNLM"/>
    </source>
</evidence>
<reference evidence="2 3" key="1">
    <citation type="submission" date="2023-09" db="EMBL/GenBank/DDBJ databases">
        <title>Buttiauxella selenatireducens sp. nov., isolated from the rhizosphere of Cardamine hupingshanesis.</title>
        <authorList>
            <person name="Zhang S."/>
            <person name="Xu Z."/>
            <person name="Wang H."/>
            <person name="Guo Y."/>
        </authorList>
    </citation>
    <scope>NUCLEOTIDE SEQUENCE [LARGE SCALE GENOMIC DNA]</scope>
    <source>
        <strain evidence="2 3">R73</strain>
    </source>
</reference>
<dbReference type="Proteomes" id="UP001246690">
    <property type="component" value="Chromosome"/>
</dbReference>
<dbReference type="Gene3D" id="2.40.50.230">
    <property type="entry name" value="Gp5 N-terminal domain"/>
    <property type="match status" value="1"/>
</dbReference>
<organism evidence="2 3">
    <name type="scientific">Buttiauxella selenatireducens</name>
    <dbReference type="NCBI Taxonomy" id="3073902"/>
    <lineage>
        <taxon>Bacteria</taxon>
        <taxon>Pseudomonadati</taxon>
        <taxon>Pseudomonadota</taxon>
        <taxon>Gammaproteobacteria</taxon>
        <taxon>Enterobacterales</taxon>
        <taxon>Enterobacteriaceae</taxon>
        <taxon>Buttiauxella</taxon>
    </lineage>
</organism>
<dbReference type="InterPro" id="IPR037026">
    <property type="entry name" value="Vgr_OB-fold_dom_sf"/>
</dbReference>
<feature type="region of interest" description="Disordered" evidence="1">
    <location>
        <begin position="175"/>
        <end position="195"/>
    </location>
</feature>
<proteinExistence type="predicted"/>